<reference evidence="2" key="1">
    <citation type="submission" date="2022-07" db="EMBL/GenBank/DDBJ databases">
        <title>Phylogenomic reconstructions and comparative analyses of Kickxellomycotina fungi.</title>
        <authorList>
            <person name="Reynolds N.K."/>
            <person name="Stajich J.E."/>
            <person name="Barry K."/>
            <person name="Grigoriev I.V."/>
            <person name="Crous P."/>
            <person name="Smith M.E."/>
        </authorList>
    </citation>
    <scope>NUCLEOTIDE SEQUENCE</scope>
    <source>
        <strain evidence="2">NRRL 3115</strain>
    </source>
</reference>
<organism evidence="2 3">
    <name type="scientific">Coemansia spiralis</name>
    <dbReference type="NCBI Taxonomy" id="417178"/>
    <lineage>
        <taxon>Eukaryota</taxon>
        <taxon>Fungi</taxon>
        <taxon>Fungi incertae sedis</taxon>
        <taxon>Zoopagomycota</taxon>
        <taxon>Kickxellomycotina</taxon>
        <taxon>Kickxellomycetes</taxon>
        <taxon>Kickxellales</taxon>
        <taxon>Kickxellaceae</taxon>
        <taxon>Coemansia</taxon>
    </lineage>
</organism>
<dbReference type="Proteomes" id="UP001151518">
    <property type="component" value="Unassembled WGS sequence"/>
</dbReference>
<feature type="compositionally biased region" description="Polar residues" evidence="1">
    <location>
        <begin position="14"/>
        <end position="37"/>
    </location>
</feature>
<comment type="caution">
    <text evidence="2">The sequence shown here is derived from an EMBL/GenBank/DDBJ whole genome shotgun (WGS) entry which is preliminary data.</text>
</comment>
<evidence type="ECO:0000313" key="3">
    <source>
        <dbReference type="Proteomes" id="UP001151518"/>
    </source>
</evidence>
<evidence type="ECO:0000313" key="2">
    <source>
        <dbReference type="EMBL" id="KAJ2680741.1"/>
    </source>
</evidence>
<name>A0A9W8L0H7_9FUNG</name>
<dbReference type="EMBL" id="JANBTW010000003">
    <property type="protein sequence ID" value="KAJ2680741.1"/>
    <property type="molecule type" value="Genomic_DNA"/>
</dbReference>
<feature type="region of interest" description="Disordered" evidence="1">
    <location>
        <begin position="10"/>
        <end position="37"/>
    </location>
</feature>
<gene>
    <name evidence="2" type="ORF">GGI25_000376</name>
</gene>
<dbReference type="OrthoDB" id="5527611at2759"/>
<dbReference type="AlphaFoldDB" id="A0A9W8L0H7"/>
<evidence type="ECO:0000256" key="1">
    <source>
        <dbReference type="SAM" id="MobiDB-lite"/>
    </source>
</evidence>
<protein>
    <submittedName>
        <fullName evidence="2">Uncharacterized protein</fullName>
    </submittedName>
</protein>
<proteinExistence type="predicted"/>
<sequence>MTVESFRKLDSLAGTASNTSNHGASTPTARSPSTNITRSTRLAVSTSAVSNVSSVLNAAVKGVRDSQTSIEQQQQLSQAHTRDPKSIYKKLTDSLQDLVDIPLNAIDRETLCFTKENLLNRIYNIDTILDERRNDNTFGQKSSDQNAVLLTLHSNATCTAPLSTSLPSYAGLINQGSVPVAQFNHQYADVPKPFTTSSFSPASSTYKPLFLGTFPASACPTSNLVADTIITTPDNLSHLLAHQGVQEKQQQEILNSRDMQLTRKGKLPDIMPLDINSTGAGFYSLGEFSQQHTQPISISTDFNGNNTASSPLCSSGFTTADNSPLSSMLPLASPVSLTSSMSHFGNPTSASMLYPPPSLTRAATVTVVTAEAGTAAAAMPTYSAPAMQPCFSSAEDISARLASSTIRDAFSSIPAAISSTGSNQQPMKINALDDSCETYGWIFKETGDSVPINPQHTRNVSLPANLFHSNGGNRPN</sequence>
<accession>A0A9W8L0H7</accession>